<gene>
    <name evidence="1" type="ORF">WN55_00208</name>
</gene>
<organism evidence="1 2">
    <name type="scientific">Dufourea novaeangliae</name>
    <name type="common">Sweat bee</name>
    <dbReference type="NCBI Taxonomy" id="178035"/>
    <lineage>
        <taxon>Eukaryota</taxon>
        <taxon>Metazoa</taxon>
        <taxon>Ecdysozoa</taxon>
        <taxon>Arthropoda</taxon>
        <taxon>Hexapoda</taxon>
        <taxon>Insecta</taxon>
        <taxon>Pterygota</taxon>
        <taxon>Neoptera</taxon>
        <taxon>Endopterygota</taxon>
        <taxon>Hymenoptera</taxon>
        <taxon>Apocrita</taxon>
        <taxon>Aculeata</taxon>
        <taxon>Apoidea</taxon>
        <taxon>Anthophila</taxon>
        <taxon>Halictidae</taxon>
        <taxon>Rophitinae</taxon>
        <taxon>Dufourea</taxon>
    </lineage>
</organism>
<dbReference type="AlphaFoldDB" id="A0A154PCB1"/>
<name>A0A154PCB1_DUFNO</name>
<protein>
    <submittedName>
        <fullName evidence="1">Uncharacterized protein</fullName>
    </submittedName>
</protein>
<sequence length="126" mass="13986">MYICISVAVRGNVEYYVYIRVSGGLCKRNITPPPPLLQSGGLSTMTFLVTPIVDFYDRSTVLSSSCEDETGTFNIVAARVKRCVWYTKVVLNLKFAVLQMYPGPKMGMMQLTGMVRANNDMIVQSG</sequence>
<proteinExistence type="predicted"/>
<accession>A0A154PCB1</accession>
<dbReference type="EMBL" id="KQ434870">
    <property type="protein sequence ID" value="KZC09536.1"/>
    <property type="molecule type" value="Genomic_DNA"/>
</dbReference>
<reference evidence="1 2" key="1">
    <citation type="submission" date="2015-07" db="EMBL/GenBank/DDBJ databases">
        <title>The genome of Dufourea novaeangliae.</title>
        <authorList>
            <person name="Pan H."/>
            <person name="Kapheim K."/>
        </authorList>
    </citation>
    <scope>NUCLEOTIDE SEQUENCE [LARGE SCALE GENOMIC DNA]</scope>
    <source>
        <strain evidence="1">0120121106</strain>
        <tissue evidence="1">Whole body</tissue>
    </source>
</reference>
<evidence type="ECO:0000313" key="1">
    <source>
        <dbReference type="EMBL" id="KZC09536.1"/>
    </source>
</evidence>
<keyword evidence="2" id="KW-1185">Reference proteome</keyword>
<evidence type="ECO:0000313" key="2">
    <source>
        <dbReference type="Proteomes" id="UP000076502"/>
    </source>
</evidence>
<dbReference type="Proteomes" id="UP000076502">
    <property type="component" value="Unassembled WGS sequence"/>
</dbReference>